<name>A0A939PI16_9ACTN</name>
<dbReference type="PANTHER" id="PTHR43479">
    <property type="entry name" value="ACREF/ENVCD OPERON REPRESSOR-RELATED"/>
    <property type="match status" value="1"/>
</dbReference>
<evidence type="ECO:0000256" key="1">
    <source>
        <dbReference type="ARBA" id="ARBA00023125"/>
    </source>
</evidence>
<dbReference type="Pfam" id="PF00440">
    <property type="entry name" value="TetR_N"/>
    <property type="match status" value="1"/>
</dbReference>
<comment type="caution">
    <text evidence="4">The sequence shown here is derived from an EMBL/GenBank/DDBJ whole genome shotgun (WGS) entry which is preliminary data.</text>
</comment>
<dbReference type="SUPFAM" id="SSF46689">
    <property type="entry name" value="Homeodomain-like"/>
    <property type="match status" value="1"/>
</dbReference>
<dbReference type="Proteomes" id="UP000669179">
    <property type="component" value="Unassembled WGS sequence"/>
</dbReference>
<dbReference type="PANTHER" id="PTHR43479:SF11">
    <property type="entry name" value="ACREF_ENVCD OPERON REPRESSOR-RELATED"/>
    <property type="match status" value="1"/>
</dbReference>
<sequence length="229" mass="24963">MEAAIVVLPGSRSALEPGRVIKRGRHGLAPETVAEIQRERLIDAFVQVVAEQGYQQATISRITQAAGVTKKAFYDHFEDRETCFLAAYEQGTAIIVARVEEARKAADSWPAGVLASMRTLLELLAAEPRFARVSVVEINSAAPRVRAVRTRYLEGFRSLLTEPEDGLAGVPGTVADAVIGGVYSAIYIKADSGRTEELPELVESLTYFVLLPLLGKEDAARELERLRAP</sequence>
<protein>
    <submittedName>
        <fullName evidence="4">TetR/AcrR family transcriptional regulator</fullName>
    </submittedName>
</protein>
<accession>A0A939PI16</accession>
<feature type="DNA-binding region" description="H-T-H motif" evidence="2">
    <location>
        <begin position="58"/>
        <end position="77"/>
    </location>
</feature>
<dbReference type="InterPro" id="IPR050624">
    <property type="entry name" value="HTH-type_Tx_Regulator"/>
</dbReference>
<dbReference type="InterPro" id="IPR009057">
    <property type="entry name" value="Homeodomain-like_sf"/>
</dbReference>
<proteinExistence type="predicted"/>
<keyword evidence="1 2" id="KW-0238">DNA-binding</keyword>
<dbReference type="EMBL" id="JAGEOJ010000010">
    <property type="protein sequence ID" value="MBO2450468.1"/>
    <property type="molecule type" value="Genomic_DNA"/>
</dbReference>
<evidence type="ECO:0000256" key="2">
    <source>
        <dbReference type="PROSITE-ProRule" id="PRU00335"/>
    </source>
</evidence>
<evidence type="ECO:0000259" key="3">
    <source>
        <dbReference type="PROSITE" id="PS50977"/>
    </source>
</evidence>
<evidence type="ECO:0000313" key="5">
    <source>
        <dbReference type="Proteomes" id="UP000669179"/>
    </source>
</evidence>
<dbReference type="AlphaFoldDB" id="A0A939PI16"/>
<feature type="domain" description="HTH tetR-type" evidence="3">
    <location>
        <begin position="35"/>
        <end position="95"/>
    </location>
</feature>
<dbReference type="RefSeq" id="WP_208258335.1">
    <property type="nucleotide sequence ID" value="NZ_JAGEOJ010000010.1"/>
</dbReference>
<gene>
    <name evidence="4" type="ORF">J4573_25420</name>
</gene>
<reference evidence="4" key="1">
    <citation type="submission" date="2021-03" db="EMBL/GenBank/DDBJ databases">
        <authorList>
            <person name="Kanchanasin P."/>
            <person name="Saeng-In P."/>
            <person name="Phongsopitanun W."/>
            <person name="Yuki M."/>
            <person name="Kudo T."/>
            <person name="Ohkuma M."/>
            <person name="Tanasupawat S."/>
        </authorList>
    </citation>
    <scope>NUCLEOTIDE SEQUENCE</scope>
    <source>
        <strain evidence="4">GKU 128</strain>
    </source>
</reference>
<evidence type="ECO:0000313" key="4">
    <source>
        <dbReference type="EMBL" id="MBO2450468.1"/>
    </source>
</evidence>
<dbReference type="PROSITE" id="PS50977">
    <property type="entry name" value="HTH_TETR_2"/>
    <property type="match status" value="1"/>
</dbReference>
<keyword evidence="5" id="KW-1185">Reference proteome</keyword>
<dbReference type="GO" id="GO:0003677">
    <property type="term" value="F:DNA binding"/>
    <property type="evidence" value="ECO:0007669"/>
    <property type="project" value="UniProtKB-UniRule"/>
</dbReference>
<dbReference type="InterPro" id="IPR001647">
    <property type="entry name" value="HTH_TetR"/>
</dbReference>
<dbReference type="PRINTS" id="PR00455">
    <property type="entry name" value="HTHTETR"/>
</dbReference>
<organism evidence="4 5">
    <name type="scientific">Actinomadura barringtoniae</name>
    <dbReference type="NCBI Taxonomy" id="1427535"/>
    <lineage>
        <taxon>Bacteria</taxon>
        <taxon>Bacillati</taxon>
        <taxon>Actinomycetota</taxon>
        <taxon>Actinomycetes</taxon>
        <taxon>Streptosporangiales</taxon>
        <taxon>Thermomonosporaceae</taxon>
        <taxon>Actinomadura</taxon>
    </lineage>
</organism>
<dbReference type="Gene3D" id="1.10.357.10">
    <property type="entry name" value="Tetracycline Repressor, domain 2"/>
    <property type="match status" value="1"/>
</dbReference>